<organism evidence="3 4">
    <name type="scientific">Gordonia aichiensis NBRC 108223</name>
    <dbReference type="NCBI Taxonomy" id="1220583"/>
    <lineage>
        <taxon>Bacteria</taxon>
        <taxon>Bacillati</taxon>
        <taxon>Actinomycetota</taxon>
        <taxon>Actinomycetes</taxon>
        <taxon>Mycobacteriales</taxon>
        <taxon>Gordoniaceae</taxon>
        <taxon>Gordonia</taxon>
    </lineage>
</organism>
<evidence type="ECO:0008006" key="5">
    <source>
        <dbReference type="Google" id="ProtNLM"/>
    </source>
</evidence>
<dbReference type="Proteomes" id="UP000010988">
    <property type="component" value="Unassembled WGS sequence"/>
</dbReference>
<dbReference type="eggNOG" id="ENOG5031VXU">
    <property type="taxonomic scope" value="Bacteria"/>
</dbReference>
<protein>
    <recommendedName>
        <fullName evidence="5">Lipoprotein</fullName>
    </recommendedName>
</protein>
<dbReference type="EMBL" id="BANR01000022">
    <property type="protein sequence ID" value="GAC50244.1"/>
    <property type="molecule type" value="Genomic_DNA"/>
</dbReference>
<evidence type="ECO:0000256" key="2">
    <source>
        <dbReference type="SAM" id="SignalP"/>
    </source>
</evidence>
<reference evidence="3 4" key="1">
    <citation type="submission" date="2012-12" db="EMBL/GenBank/DDBJ databases">
        <title>Whole genome shotgun sequence of Gordonia aichiensis NBRC 108223.</title>
        <authorList>
            <person name="Isaki-Nakamura S."/>
            <person name="Hosoyama A."/>
            <person name="Tsuchikane K."/>
            <person name="Ando Y."/>
            <person name="Baba S."/>
            <person name="Ohji S."/>
            <person name="Hamada M."/>
            <person name="Tamura T."/>
            <person name="Yamazoe A."/>
            <person name="Yamazaki S."/>
            <person name="Fujita N."/>
        </authorList>
    </citation>
    <scope>NUCLEOTIDE SEQUENCE [LARGE SCALE GENOMIC DNA]</scope>
    <source>
        <strain evidence="3 4">NBRC 108223</strain>
    </source>
</reference>
<dbReference type="AlphaFoldDB" id="L7KNN5"/>
<evidence type="ECO:0000313" key="4">
    <source>
        <dbReference type="Proteomes" id="UP000010988"/>
    </source>
</evidence>
<evidence type="ECO:0000256" key="1">
    <source>
        <dbReference type="SAM" id="MobiDB-lite"/>
    </source>
</evidence>
<comment type="caution">
    <text evidence="3">The sequence shown here is derived from an EMBL/GenBank/DDBJ whole genome shotgun (WGS) entry which is preliminary data.</text>
</comment>
<name>L7KNN5_9ACTN</name>
<evidence type="ECO:0000313" key="3">
    <source>
        <dbReference type="EMBL" id="GAC50244.1"/>
    </source>
</evidence>
<gene>
    <name evidence="3" type="ORF">GOACH_22_00420</name>
</gene>
<feature type="signal peptide" evidence="2">
    <location>
        <begin position="1"/>
        <end position="25"/>
    </location>
</feature>
<sequence>MTRNRSTRTATCAGILILVVALLNACTSSPTTTPGTATPSTAHTVADYPIRWLPTPNLDLTSRDGTFVRGIAETYLHARLLGDPGLTPGFTDAIRPALDFDLMRKKFGTLKTDHEPPETIYLFAAPFPYDHLADHPTDIGQGHTLTPGMGAAAICIAGPHPPATDHALFFFTYRRTGKPPPTNQHGPQTAPTTNIFGNWTGVDWIGPAVQITDRCNHPPTTPADTDTLHTPSPGWPHSTQ</sequence>
<feature type="region of interest" description="Disordered" evidence="1">
    <location>
        <begin position="212"/>
        <end position="240"/>
    </location>
</feature>
<accession>L7KNN5</accession>
<feature type="chain" id="PRO_5039046003" description="Lipoprotein" evidence="2">
    <location>
        <begin position="26"/>
        <end position="240"/>
    </location>
</feature>
<keyword evidence="4" id="KW-1185">Reference proteome</keyword>
<keyword evidence="2" id="KW-0732">Signal</keyword>
<dbReference type="OrthoDB" id="4640795at2"/>
<dbReference type="RefSeq" id="WP_005177732.1">
    <property type="nucleotide sequence ID" value="NZ_BANR01000022.1"/>
</dbReference>
<proteinExistence type="predicted"/>